<feature type="transmembrane region" description="Helical" evidence="3">
    <location>
        <begin position="86"/>
        <end position="106"/>
    </location>
</feature>
<evidence type="ECO:0000313" key="4">
    <source>
        <dbReference type="EMBL" id="OBR68913.1"/>
    </source>
</evidence>
<dbReference type="STRING" id="1844972.A7K91_25825"/>
<dbReference type="GO" id="GO:0016020">
    <property type="term" value="C:membrane"/>
    <property type="evidence" value="ECO:0007669"/>
    <property type="project" value="InterPro"/>
</dbReference>
<keyword evidence="3" id="KW-0812">Transmembrane</keyword>
<dbReference type="Proteomes" id="UP000092024">
    <property type="component" value="Unassembled WGS sequence"/>
</dbReference>
<dbReference type="PROSITE" id="PS00379">
    <property type="entry name" value="CDP_ALCOHOL_P_TRANSF"/>
    <property type="match status" value="1"/>
</dbReference>
<comment type="caution">
    <text evidence="4">The sequence shown here is derived from an EMBL/GenBank/DDBJ whole genome shotgun (WGS) entry which is preliminary data.</text>
</comment>
<dbReference type="GO" id="GO:0008654">
    <property type="term" value="P:phospholipid biosynthetic process"/>
    <property type="evidence" value="ECO:0007669"/>
    <property type="project" value="InterPro"/>
</dbReference>
<evidence type="ECO:0000256" key="2">
    <source>
        <dbReference type="RuleBase" id="RU003750"/>
    </source>
</evidence>
<evidence type="ECO:0000256" key="1">
    <source>
        <dbReference type="ARBA" id="ARBA00022679"/>
    </source>
</evidence>
<evidence type="ECO:0000256" key="3">
    <source>
        <dbReference type="SAM" id="Phobius"/>
    </source>
</evidence>
<evidence type="ECO:0008006" key="6">
    <source>
        <dbReference type="Google" id="ProtNLM"/>
    </source>
</evidence>
<dbReference type="InterPro" id="IPR048254">
    <property type="entry name" value="CDP_ALCOHOL_P_TRANSF_CS"/>
</dbReference>
<protein>
    <recommendedName>
        <fullName evidence="6">CDP-alcohol phosphatidyltransferase</fullName>
    </recommendedName>
</protein>
<keyword evidence="3" id="KW-1133">Transmembrane helix</keyword>
<dbReference type="Pfam" id="PF01066">
    <property type="entry name" value="CDP-OH_P_transf"/>
    <property type="match status" value="1"/>
</dbReference>
<keyword evidence="3" id="KW-0472">Membrane</keyword>
<feature type="transmembrane region" description="Helical" evidence="3">
    <location>
        <begin position="58"/>
        <end position="80"/>
    </location>
</feature>
<sequence length="176" mass="19603">MKQLPNLMTLFRITGSILLLYLEPLTPAFYIFYLLCGASDMLDGFIARRFRVISRFGAALDSVADTVFVLALAFVLLPMVILPLFIWLWLAGIAVIKLTSLITGFFKYRSLAFLHTYANKIAGITLFLFPLAYGIWREHAAASAGILCAIASIAALEELIINMTSSKLDPDIKSWF</sequence>
<dbReference type="InterPro" id="IPR043130">
    <property type="entry name" value="CDP-OH_PTrfase_TM_dom"/>
</dbReference>
<feature type="transmembrane region" description="Helical" evidence="3">
    <location>
        <begin position="142"/>
        <end position="161"/>
    </location>
</feature>
<comment type="similarity">
    <text evidence="2">Belongs to the CDP-alcohol phosphatidyltransferase class-I family.</text>
</comment>
<dbReference type="InterPro" id="IPR000462">
    <property type="entry name" value="CDP-OH_P_trans"/>
</dbReference>
<dbReference type="AlphaFoldDB" id="A0A1A5YTM2"/>
<feature type="transmembrane region" description="Helical" evidence="3">
    <location>
        <begin position="118"/>
        <end position="136"/>
    </location>
</feature>
<reference evidence="4 5" key="1">
    <citation type="submission" date="2016-05" db="EMBL/GenBank/DDBJ databases">
        <title>Paenibacillus oryzae. sp. nov., isolated from the rice root.</title>
        <authorList>
            <person name="Zhang J."/>
            <person name="Zhang X."/>
        </authorList>
    </citation>
    <scope>NUCLEOTIDE SEQUENCE [LARGE SCALE GENOMIC DNA]</scope>
    <source>
        <strain evidence="4 5">1DrF-4</strain>
    </source>
</reference>
<dbReference type="GO" id="GO:0016780">
    <property type="term" value="F:phosphotransferase activity, for other substituted phosphate groups"/>
    <property type="evidence" value="ECO:0007669"/>
    <property type="project" value="InterPro"/>
</dbReference>
<name>A0A1A5YTM2_9BACL</name>
<accession>A0A1A5YTM2</accession>
<evidence type="ECO:0000313" key="5">
    <source>
        <dbReference type="Proteomes" id="UP000092024"/>
    </source>
</evidence>
<organism evidence="4 5">
    <name type="scientific">Paenibacillus oryzae</name>
    <dbReference type="NCBI Taxonomy" id="1844972"/>
    <lineage>
        <taxon>Bacteria</taxon>
        <taxon>Bacillati</taxon>
        <taxon>Bacillota</taxon>
        <taxon>Bacilli</taxon>
        <taxon>Bacillales</taxon>
        <taxon>Paenibacillaceae</taxon>
        <taxon>Paenibacillus</taxon>
    </lineage>
</organism>
<dbReference type="Gene3D" id="1.20.120.1760">
    <property type="match status" value="1"/>
</dbReference>
<gene>
    <name evidence="4" type="ORF">A7K91_25825</name>
</gene>
<dbReference type="OrthoDB" id="9796672at2"/>
<proteinExistence type="inferred from homology"/>
<dbReference type="EMBL" id="LYPA01000024">
    <property type="protein sequence ID" value="OBR68913.1"/>
    <property type="molecule type" value="Genomic_DNA"/>
</dbReference>
<keyword evidence="1 2" id="KW-0808">Transferase</keyword>
<keyword evidence="5" id="KW-1185">Reference proteome</keyword>